<dbReference type="EMBL" id="LN899819">
    <property type="protein sequence ID" value="CUV14125.1"/>
    <property type="molecule type" value="Genomic_DNA"/>
</dbReference>
<name>A0A0S4TX74_RALSL</name>
<gene>
    <name evidence="1" type="ORF">RUN39_v1_700017</name>
</gene>
<reference evidence="1" key="1">
    <citation type="submission" date="2015-10" db="EMBL/GenBank/DDBJ databases">
        <authorList>
            <person name="Gilbert D.G."/>
        </authorList>
    </citation>
    <scope>NUCLEOTIDE SEQUENCE</scope>
    <source>
        <strain evidence="1">Phyl III-seqv23</strain>
    </source>
</reference>
<sequence length="219" mass="24202">MNRSSVAAAAENTRRIIVQCTDAIIVSLTCLATGTTMSDDFDDFIRKQVRSSIHEGKPLDLAKEKQTWLKKLDKLYELVHESLRDYIDDGSINIEVTDFSLYEQLLGNYTAKAARIMVGRQVVTLKPVGTFLVGARGRVDMTGPRGITKFVIVPPNAQRVRVTITEVAPGDQPKPAEPSAPPETWVWKISTPPPRINYTELNAESFRTALMGVMGVVNG</sequence>
<proteinExistence type="predicted"/>
<evidence type="ECO:0000313" key="1">
    <source>
        <dbReference type="EMBL" id="CUV14125.1"/>
    </source>
</evidence>
<organism evidence="1">
    <name type="scientific">Ralstonia solanacearum</name>
    <name type="common">Pseudomonas solanacearum</name>
    <dbReference type="NCBI Taxonomy" id="305"/>
    <lineage>
        <taxon>Bacteria</taxon>
        <taxon>Pseudomonadati</taxon>
        <taxon>Pseudomonadota</taxon>
        <taxon>Betaproteobacteria</taxon>
        <taxon>Burkholderiales</taxon>
        <taxon>Burkholderiaceae</taxon>
        <taxon>Ralstonia</taxon>
        <taxon>Ralstonia solanacearum species complex</taxon>
    </lineage>
</organism>
<protein>
    <submittedName>
        <fullName evidence="1">Uncharacterized protein</fullName>
    </submittedName>
</protein>
<accession>A0A0S4TX74</accession>
<dbReference type="AlphaFoldDB" id="A0A0S4TX74"/>